<organism evidence="2 3">
    <name type="scientific">Vigna angularis var. angularis</name>
    <dbReference type="NCBI Taxonomy" id="157739"/>
    <lineage>
        <taxon>Eukaryota</taxon>
        <taxon>Viridiplantae</taxon>
        <taxon>Streptophyta</taxon>
        <taxon>Embryophyta</taxon>
        <taxon>Tracheophyta</taxon>
        <taxon>Spermatophyta</taxon>
        <taxon>Magnoliopsida</taxon>
        <taxon>eudicotyledons</taxon>
        <taxon>Gunneridae</taxon>
        <taxon>Pentapetalae</taxon>
        <taxon>rosids</taxon>
        <taxon>fabids</taxon>
        <taxon>Fabales</taxon>
        <taxon>Fabaceae</taxon>
        <taxon>Papilionoideae</taxon>
        <taxon>50 kb inversion clade</taxon>
        <taxon>NPAAA clade</taxon>
        <taxon>indigoferoid/millettioid clade</taxon>
        <taxon>Phaseoleae</taxon>
        <taxon>Vigna</taxon>
    </lineage>
</organism>
<accession>A0A0S3RC43</accession>
<evidence type="ECO:0000313" key="2">
    <source>
        <dbReference type="EMBL" id="BAT78062.1"/>
    </source>
</evidence>
<sequence length="81" mass="9501">MVSCREHAFNSDNLLGSYNQFFQPFLCDVYLCILISQEQIKSSVFLLSNYYRRVVFLSCICSFLHGLFTITSTYLYNSLHH</sequence>
<feature type="transmembrane region" description="Helical" evidence="1">
    <location>
        <begin position="54"/>
        <end position="76"/>
    </location>
</feature>
<name>A0A0S3RC43_PHAAN</name>
<keyword evidence="1" id="KW-0472">Membrane</keyword>
<dbReference type="AlphaFoldDB" id="A0A0S3RC43"/>
<gene>
    <name evidence="2" type="primary">Vigan.02G069700</name>
    <name evidence="2" type="ORF">VIGAN_02069700</name>
</gene>
<proteinExistence type="predicted"/>
<evidence type="ECO:0000313" key="3">
    <source>
        <dbReference type="Proteomes" id="UP000291084"/>
    </source>
</evidence>
<keyword evidence="1" id="KW-0812">Transmembrane</keyword>
<keyword evidence="1" id="KW-1133">Transmembrane helix</keyword>
<keyword evidence="3" id="KW-1185">Reference proteome</keyword>
<protein>
    <submittedName>
        <fullName evidence="2">Uncharacterized protein</fullName>
    </submittedName>
</protein>
<dbReference type="Proteomes" id="UP000291084">
    <property type="component" value="Chromosome 2"/>
</dbReference>
<dbReference type="EMBL" id="AP015035">
    <property type="protein sequence ID" value="BAT78062.1"/>
    <property type="molecule type" value="Genomic_DNA"/>
</dbReference>
<evidence type="ECO:0000256" key="1">
    <source>
        <dbReference type="SAM" id="Phobius"/>
    </source>
</evidence>
<reference evidence="2 3" key="1">
    <citation type="journal article" date="2015" name="Sci. Rep.">
        <title>The power of single molecule real-time sequencing technology in the de novo assembly of a eukaryotic genome.</title>
        <authorList>
            <person name="Sakai H."/>
            <person name="Naito K."/>
            <person name="Ogiso-Tanaka E."/>
            <person name="Takahashi Y."/>
            <person name="Iseki K."/>
            <person name="Muto C."/>
            <person name="Satou K."/>
            <person name="Teruya K."/>
            <person name="Shiroma A."/>
            <person name="Shimoji M."/>
            <person name="Hirano T."/>
            <person name="Itoh T."/>
            <person name="Kaga A."/>
            <person name="Tomooka N."/>
        </authorList>
    </citation>
    <scope>NUCLEOTIDE SEQUENCE [LARGE SCALE GENOMIC DNA]</scope>
    <source>
        <strain evidence="3">cv. Shumari</strain>
    </source>
</reference>